<name>A0A0L0CGR3_LUCCU</name>
<feature type="domain" description="BTB" evidence="1">
    <location>
        <begin position="30"/>
        <end position="98"/>
    </location>
</feature>
<dbReference type="PANTHER" id="PTHR45774">
    <property type="entry name" value="BTB/POZ DOMAIN-CONTAINING"/>
    <property type="match status" value="1"/>
</dbReference>
<dbReference type="GO" id="GO:0005829">
    <property type="term" value="C:cytosol"/>
    <property type="evidence" value="ECO:0007669"/>
    <property type="project" value="TreeGrafter"/>
</dbReference>
<dbReference type="Proteomes" id="UP000037069">
    <property type="component" value="Unassembled WGS sequence"/>
</dbReference>
<dbReference type="OrthoDB" id="7963723at2759"/>
<dbReference type="GO" id="GO:0022008">
    <property type="term" value="P:neurogenesis"/>
    <property type="evidence" value="ECO:0007669"/>
    <property type="project" value="TreeGrafter"/>
</dbReference>
<dbReference type="EMBL" id="JRES01000428">
    <property type="protein sequence ID" value="KNC31377.1"/>
    <property type="molecule type" value="Genomic_DNA"/>
</dbReference>
<dbReference type="PROSITE" id="PS50097">
    <property type="entry name" value="BTB"/>
    <property type="match status" value="1"/>
</dbReference>
<evidence type="ECO:0000259" key="1">
    <source>
        <dbReference type="PROSITE" id="PS50097"/>
    </source>
</evidence>
<comment type="caution">
    <text evidence="2">The sequence shown here is derived from an EMBL/GenBank/DDBJ whole genome shotgun (WGS) entry which is preliminary data.</text>
</comment>
<dbReference type="Gene3D" id="3.30.710.10">
    <property type="entry name" value="Potassium Channel Kv1.1, Chain A"/>
    <property type="match status" value="1"/>
</dbReference>
<dbReference type="SUPFAM" id="SSF54695">
    <property type="entry name" value="POZ domain"/>
    <property type="match status" value="1"/>
</dbReference>
<sequence>MSVIKRESTYWQDSERSDKFVKLLDSGLLSDCKFIVGPDDATAETINGHKIMFVLESPVLERMLTGDFIEAEKDKGIRINDVDPHDFKNFCHMIYDNNSSNLKKFTLEEIMELYRICDKYMVQSICETCISYFKDTIKDLHIDRLIIMFEFATSLEDKSLQTAVEKEISTHKETLMVDKLNELSLKVFYDYVLFLSKLSVPHSPLMFFNTIDLYFKRNHLIRKEVKTTITETISEKKNQEIITENMTDKDGKGPIMKMVETAVAKEKEAIMAYMSDGANTENKEINNIQSFKSMLFALVKFEEMTPYEFITGPGESDLLGFRYKYQMLSYLCTTKFAFTRRK</sequence>
<protein>
    <recommendedName>
        <fullName evidence="1">BTB domain-containing protein</fullName>
    </recommendedName>
</protein>
<reference evidence="2 3" key="1">
    <citation type="journal article" date="2015" name="Nat. Commun.">
        <title>Lucilia cuprina genome unlocks parasitic fly biology to underpin future interventions.</title>
        <authorList>
            <person name="Anstead C.A."/>
            <person name="Korhonen P.K."/>
            <person name="Young N.D."/>
            <person name="Hall R.S."/>
            <person name="Jex A.R."/>
            <person name="Murali S.C."/>
            <person name="Hughes D.S."/>
            <person name="Lee S.F."/>
            <person name="Perry T."/>
            <person name="Stroehlein A.J."/>
            <person name="Ansell B.R."/>
            <person name="Breugelmans B."/>
            <person name="Hofmann A."/>
            <person name="Qu J."/>
            <person name="Dugan S."/>
            <person name="Lee S.L."/>
            <person name="Chao H."/>
            <person name="Dinh H."/>
            <person name="Han Y."/>
            <person name="Doddapaneni H.V."/>
            <person name="Worley K.C."/>
            <person name="Muzny D.M."/>
            <person name="Ioannidis P."/>
            <person name="Waterhouse R.M."/>
            <person name="Zdobnov E.M."/>
            <person name="James P.J."/>
            <person name="Bagnall N.H."/>
            <person name="Kotze A.C."/>
            <person name="Gibbs R.A."/>
            <person name="Richards S."/>
            <person name="Batterham P."/>
            <person name="Gasser R.B."/>
        </authorList>
    </citation>
    <scope>NUCLEOTIDE SEQUENCE [LARGE SCALE GENOMIC DNA]</scope>
    <source>
        <strain evidence="2 3">LS</strain>
        <tissue evidence="2">Full body</tissue>
    </source>
</reference>
<gene>
    <name evidence="2" type="ORF">FF38_07105</name>
</gene>
<accession>A0A0L0CGR3</accession>
<organism evidence="2 3">
    <name type="scientific">Lucilia cuprina</name>
    <name type="common">Green bottle fly</name>
    <name type="synonym">Australian sheep blowfly</name>
    <dbReference type="NCBI Taxonomy" id="7375"/>
    <lineage>
        <taxon>Eukaryota</taxon>
        <taxon>Metazoa</taxon>
        <taxon>Ecdysozoa</taxon>
        <taxon>Arthropoda</taxon>
        <taxon>Hexapoda</taxon>
        <taxon>Insecta</taxon>
        <taxon>Pterygota</taxon>
        <taxon>Neoptera</taxon>
        <taxon>Endopterygota</taxon>
        <taxon>Diptera</taxon>
        <taxon>Brachycera</taxon>
        <taxon>Muscomorpha</taxon>
        <taxon>Oestroidea</taxon>
        <taxon>Calliphoridae</taxon>
        <taxon>Luciliinae</taxon>
        <taxon>Lucilia</taxon>
    </lineage>
</organism>
<evidence type="ECO:0000313" key="2">
    <source>
        <dbReference type="EMBL" id="KNC31377.1"/>
    </source>
</evidence>
<dbReference type="STRING" id="7375.A0A0L0CGR3"/>
<evidence type="ECO:0000313" key="3">
    <source>
        <dbReference type="Proteomes" id="UP000037069"/>
    </source>
</evidence>
<dbReference type="OMA" id="NSWLRDS"/>
<dbReference type="PANTHER" id="PTHR45774:SF4">
    <property type="entry name" value="AXUNDEAD, ISOFORM F"/>
    <property type="match status" value="1"/>
</dbReference>
<dbReference type="InterPro" id="IPR011333">
    <property type="entry name" value="SKP1/BTB/POZ_sf"/>
</dbReference>
<keyword evidence="3" id="KW-1185">Reference proteome</keyword>
<dbReference type="InterPro" id="IPR000210">
    <property type="entry name" value="BTB/POZ_dom"/>
</dbReference>
<dbReference type="SMART" id="SM00225">
    <property type="entry name" value="BTB"/>
    <property type="match status" value="1"/>
</dbReference>
<proteinExistence type="predicted"/>
<dbReference type="Pfam" id="PF00651">
    <property type="entry name" value="BTB"/>
    <property type="match status" value="1"/>
</dbReference>
<dbReference type="AlphaFoldDB" id="A0A0L0CGR3"/>